<dbReference type="Gene3D" id="1.10.260.40">
    <property type="entry name" value="lambda repressor-like DNA-binding domains"/>
    <property type="match status" value="1"/>
</dbReference>
<gene>
    <name evidence="6" type="ORF">SAMN04487943_102110</name>
</gene>
<dbReference type="InterPro" id="IPR028082">
    <property type="entry name" value="Peripla_BP_I"/>
</dbReference>
<dbReference type="SMART" id="SM00354">
    <property type="entry name" value="HTH_LACI"/>
    <property type="match status" value="1"/>
</dbReference>
<dbReference type="PANTHER" id="PTHR30146">
    <property type="entry name" value="LACI-RELATED TRANSCRIPTIONAL REPRESSOR"/>
    <property type="match status" value="1"/>
</dbReference>
<keyword evidence="4" id="KW-0804">Transcription</keyword>
<dbReference type="SUPFAM" id="SSF53822">
    <property type="entry name" value="Periplasmic binding protein-like I"/>
    <property type="match status" value="1"/>
</dbReference>
<evidence type="ECO:0000256" key="4">
    <source>
        <dbReference type="ARBA" id="ARBA00023163"/>
    </source>
</evidence>
<evidence type="ECO:0000313" key="7">
    <source>
        <dbReference type="Proteomes" id="UP000198565"/>
    </source>
</evidence>
<evidence type="ECO:0000256" key="3">
    <source>
        <dbReference type="ARBA" id="ARBA00023125"/>
    </source>
</evidence>
<dbReference type="STRING" id="334253.SAMN04487943_102110"/>
<dbReference type="InterPro" id="IPR010982">
    <property type="entry name" value="Lambda_DNA-bd_dom_sf"/>
</dbReference>
<dbReference type="Gene3D" id="3.40.50.2300">
    <property type="match status" value="2"/>
</dbReference>
<organism evidence="6 7">
    <name type="scientific">Gracilibacillus orientalis</name>
    <dbReference type="NCBI Taxonomy" id="334253"/>
    <lineage>
        <taxon>Bacteria</taxon>
        <taxon>Bacillati</taxon>
        <taxon>Bacillota</taxon>
        <taxon>Bacilli</taxon>
        <taxon>Bacillales</taxon>
        <taxon>Bacillaceae</taxon>
        <taxon>Gracilibacillus</taxon>
    </lineage>
</organism>
<sequence length="349" mass="40019">MIDIIGKLQYGVNKLKSNVTMKDIAEKLNVSSVTVSKALNDKEGVSEELKEKIKELADTMGYRYNTMAKSMKDGKSYNVCVIIPERFTGMTQSFYLKVYQAIAQILEERGYYGIIHILPNEDEDQLKLPRIYHERRVDGFIMLGQPSKEYIELMQSVEMPLVFLDFYDENDNVDAVITDNFYGAYEITNSLIQQGHKEIAYVGNLFSTSSIQDRFLGYYKSLLEHKIHLKQEYVISDRDERGAFIEMDLPEHMPTAFVCNCDQVAHLLIERLNTEGYRVPEDCSVVGFDNDIYATLTPPHLTTVEVDIEEMAKNTVKFICDKMDNPEAKFGRVAVKGKIIYRDSVKAVK</sequence>
<dbReference type="AlphaFoldDB" id="A0A1I4IGU4"/>
<dbReference type="SUPFAM" id="SSF47413">
    <property type="entry name" value="lambda repressor-like DNA-binding domains"/>
    <property type="match status" value="1"/>
</dbReference>
<dbReference type="InterPro" id="IPR000843">
    <property type="entry name" value="HTH_LacI"/>
</dbReference>
<dbReference type="CDD" id="cd19974">
    <property type="entry name" value="PBP1_LacI-like"/>
    <property type="match status" value="1"/>
</dbReference>
<dbReference type="Pfam" id="PF00356">
    <property type="entry name" value="LacI"/>
    <property type="match status" value="1"/>
</dbReference>
<proteinExistence type="predicted"/>
<evidence type="ECO:0000256" key="1">
    <source>
        <dbReference type="ARBA" id="ARBA00022491"/>
    </source>
</evidence>
<dbReference type="EMBL" id="FOTR01000002">
    <property type="protein sequence ID" value="SFL53609.1"/>
    <property type="molecule type" value="Genomic_DNA"/>
</dbReference>
<keyword evidence="2" id="KW-0805">Transcription regulation</keyword>
<evidence type="ECO:0000259" key="5">
    <source>
        <dbReference type="PROSITE" id="PS50932"/>
    </source>
</evidence>
<dbReference type="PROSITE" id="PS50932">
    <property type="entry name" value="HTH_LACI_2"/>
    <property type="match status" value="1"/>
</dbReference>
<evidence type="ECO:0000256" key="2">
    <source>
        <dbReference type="ARBA" id="ARBA00023015"/>
    </source>
</evidence>
<accession>A0A1I4IGU4</accession>
<dbReference type="PANTHER" id="PTHR30146:SF148">
    <property type="entry name" value="HTH-TYPE TRANSCRIPTIONAL REPRESSOR PURR-RELATED"/>
    <property type="match status" value="1"/>
</dbReference>
<dbReference type="InterPro" id="IPR046335">
    <property type="entry name" value="LacI/GalR-like_sensor"/>
</dbReference>
<reference evidence="7" key="1">
    <citation type="submission" date="2016-10" db="EMBL/GenBank/DDBJ databases">
        <authorList>
            <person name="Varghese N."/>
            <person name="Submissions S."/>
        </authorList>
    </citation>
    <scope>NUCLEOTIDE SEQUENCE [LARGE SCALE GENOMIC DNA]</scope>
    <source>
        <strain evidence="7">CGMCC 1.4250</strain>
    </source>
</reference>
<evidence type="ECO:0000313" key="6">
    <source>
        <dbReference type="EMBL" id="SFL53609.1"/>
    </source>
</evidence>
<dbReference type="Pfam" id="PF13377">
    <property type="entry name" value="Peripla_BP_3"/>
    <property type="match status" value="1"/>
</dbReference>
<feature type="domain" description="HTH lacI-type" evidence="5">
    <location>
        <begin position="19"/>
        <end position="73"/>
    </location>
</feature>
<dbReference type="Proteomes" id="UP000198565">
    <property type="component" value="Unassembled WGS sequence"/>
</dbReference>
<dbReference type="CDD" id="cd01392">
    <property type="entry name" value="HTH_LacI"/>
    <property type="match status" value="1"/>
</dbReference>
<name>A0A1I4IGU4_9BACI</name>
<keyword evidence="3" id="KW-0238">DNA-binding</keyword>
<keyword evidence="7" id="KW-1185">Reference proteome</keyword>
<dbReference type="GO" id="GO:0003700">
    <property type="term" value="F:DNA-binding transcription factor activity"/>
    <property type="evidence" value="ECO:0007669"/>
    <property type="project" value="TreeGrafter"/>
</dbReference>
<dbReference type="GO" id="GO:0000976">
    <property type="term" value="F:transcription cis-regulatory region binding"/>
    <property type="evidence" value="ECO:0007669"/>
    <property type="project" value="TreeGrafter"/>
</dbReference>
<protein>
    <submittedName>
        <fullName evidence="6">Transcriptional regulator, LacI family</fullName>
    </submittedName>
</protein>
<keyword evidence="1" id="KW-0678">Repressor</keyword>